<name>A0A1M7GFP3_9RHOB</name>
<keyword evidence="2" id="KW-1003">Cell membrane</keyword>
<feature type="transmembrane region" description="Helical" evidence="6">
    <location>
        <begin position="236"/>
        <end position="256"/>
    </location>
</feature>
<feature type="domain" description="PhoU" evidence="7">
    <location>
        <begin position="443"/>
        <end position="524"/>
    </location>
</feature>
<dbReference type="GO" id="GO:0005436">
    <property type="term" value="F:sodium:phosphate symporter activity"/>
    <property type="evidence" value="ECO:0007669"/>
    <property type="project" value="InterPro"/>
</dbReference>
<evidence type="ECO:0000313" key="8">
    <source>
        <dbReference type="EMBL" id="SHM14986.1"/>
    </source>
</evidence>
<feature type="transmembrane region" description="Helical" evidence="6">
    <location>
        <begin position="50"/>
        <end position="75"/>
    </location>
</feature>
<keyword evidence="5 6" id="KW-0472">Membrane</keyword>
<feature type="domain" description="PhoU" evidence="7">
    <location>
        <begin position="340"/>
        <end position="415"/>
    </location>
</feature>
<feature type="transmembrane region" description="Helical" evidence="6">
    <location>
        <begin position="202"/>
        <end position="224"/>
    </location>
</feature>
<dbReference type="Proteomes" id="UP000183974">
    <property type="component" value="Unassembled WGS sequence"/>
</dbReference>
<dbReference type="EMBL" id="FRBR01000010">
    <property type="protein sequence ID" value="SHM14986.1"/>
    <property type="molecule type" value="Genomic_DNA"/>
</dbReference>
<dbReference type="Pfam" id="PF02690">
    <property type="entry name" value="Na_Pi_cotrans"/>
    <property type="match status" value="1"/>
</dbReference>
<feature type="transmembrane region" description="Helical" evidence="6">
    <location>
        <begin position="172"/>
        <end position="196"/>
    </location>
</feature>
<protein>
    <submittedName>
        <fullName evidence="8">Phosphate:Na+ symporter</fullName>
    </submittedName>
</protein>
<keyword evidence="3 6" id="KW-0812">Transmembrane</keyword>
<feature type="transmembrane region" description="Helical" evidence="6">
    <location>
        <begin position="87"/>
        <end position="120"/>
    </location>
</feature>
<accession>A0A1M7GFP3</accession>
<reference evidence="8 9" key="1">
    <citation type="submission" date="2016-11" db="EMBL/GenBank/DDBJ databases">
        <authorList>
            <person name="Jaros S."/>
            <person name="Januszkiewicz K."/>
            <person name="Wedrychowicz H."/>
        </authorList>
    </citation>
    <scope>NUCLEOTIDE SEQUENCE [LARGE SCALE GENOMIC DNA]</scope>
    <source>
        <strain evidence="8 9">DSM 29589</strain>
    </source>
</reference>
<dbReference type="PANTHER" id="PTHR10010:SF46">
    <property type="entry name" value="SODIUM-DEPENDENT PHOSPHATE TRANSPORT PROTEIN 2B"/>
    <property type="match status" value="1"/>
</dbReference>
<dbReference type="GO" id="GO:0005886">
    <property type="term" value="C:plasma membrane"/>
    <property type="evidence" value="ECO:0007669"/>
    <property type="project" value="UniProtKB-SubCell"/>
</dbReference>
<comment type="subcellular location">
    <subcellularLocation>
        <location evidence="1">Cell membrane</location>
        <topology evidence="1">Multi-pass membrane protein</topology>
    </subcellularLocation>
</comment>
<dbReference type="Gene3D" id="1.20.58.220">
    <property type="entry name" value="Phosphate transport system protein phou homolog 2, domain 2"/>
    <property type="match status" value="1"/>
</dbReference>
<evidence type="ECO:0000259" key="7">
    <source>
        <dbReference type="Pfam" id="PF01895"/>
    </source>
</evidence>
<dbReference type="NCBIfam" id="NF037997">
    <property type="entry name" value="Na_Pi_symport"/>
    <property type="match status" value="1"/>
</dbReference>
<evidence type="ECO:0000256" key="3">
    <source>
        <dbReference type="ARBA" id="ARBA00022692"/>
    </source>
</evidence>
<sequence>MASIVVFLQIGGAVALLLFGLGLVRDGITVAFGIRLKTALGLGTRTGPRAFLAGLVATLGLQSSTSTALLTASFLDRQLIGGRMSQIVLLGANVGTALTALIISMGIGAIAPALILAGFVASRRDRPVVSGSGRALIGLGLMLLSLTLLDAGTQPLRESGEMAAFLTMLNTAWPVALLFAAGIAAICSSSLAAVLLVLSLDVPTGLCVVLVLGANLGGAIPPAMVTAKSGAPARRLTLGNLVVRAVGCLLVLPIAGQFGDVLAAVPFPMTGLAVEVHLAFNILLAICIAPFAGPLSRSLERIFPEPEPNGDGAPQWLDEQALELPLLALAGASRQALAIGDDIARMLDLTRLAFTKNDASPLSEVSTLENRVDLHQQQVKTYLSRLGRDADEHDRRRSITILDYVINLEHVGDIIDKGLAQNVRKKIGLQLRFSDAGYQELDAMFLMTAETLRMAQTIFMTRDTDLARQLIEQKVEIRHREHQSAQRHLLRLREGHQQTQETSSLHLDILRDLKRINAHLVAVAHPILDEEGLLIESRLRNS</sequence>
<dbReference type="Pfam" id="PF01895">
    <property type="entry name" value="PhoU"/>
    <property type="match status" value="2"/>
</dbReference>
<dbReference type="InterPro" id="IPR026022">
    <property type="entry name" value="PhoU_dom"/>
</dbReference>
<evidence type="ECO:0000256" key="6">
    <source>
        <dbReference type="SAM" id="Phobius"/>
    </source>
</evidence>
<feature type="transmembrane region" description="Helical" evidence="6">
    <location>
        <begin position="276"/>
        <end position="295"/>
    </location>
</feature>
<keyword evidence="4 6" id="KW-1133">Transmembrane helix</keyword>
<dbReference type="STRING" id="337701.SAMN05444398_110146"/>
<gene>
    <name evidence="8" type="ORF">SAMN05444398_110146</name>
</gene>
<evidence type="ECO:0000256" key="4">
    <source>
        <dbReference type="ARBA" id="ARBA00022989"/>
    </source>
</evidence>
<dbReference type="AlphaFoldDB" id="A0A1M7GFP3"/>
<evidence type="ECO:0000256" key="5">
    <source>
        <dbReference type="ARBA" id="ARBA00023136"/>
    </source>
</evidence>
<feature type="transmembrane region" description="Helical" evidence="6">
    <location>
        <begin position="132"/>
        <end position="151"/>
    </location>
</feature>
<keyword evidence="9" id="KW-1185">Reference proteome</keyword>
<proteinExistence type="predicted"/>
<dbReference type="InterPro" id="IPR003841">
    <property type="entry name" value="Na/Pi_transpt"/>
</dbReference>
<dbReference type="PANTHER" id="PTHR10010">
    <property type="entry name" value="SOLUTE CARRIER FAMILY 34 SODIUM PHOSPHATE , MEMBER 2-RELATED"/>
    <property type="match status" value="1"/>
</dbReference>
<evidence type="ECO:0000256" key="2">
    <source>
        <dbReference type="ARBA" id="ARBA00022475"/>
    </source>
</evidence>
<dbReference type="SUPFAM" id="SSF109755">
    <property type="entry name" value="PhoU-like"/>
    <property type="match status" value="1"/>
</dbReference>
<dbReference type="InterPro" id="IPR038078">
    <property type="entry name" value="PhoU-like_sf"/>
</dbReference>
<dbReference type="GO" id="GO:0044341">
    <property type="term" value="P:sodium-dependent phosphate transport"/>
    <property type="evidence" value="ECO:0007669"/>
    <property type="project" value="InterPro"/>
</dbReference>
<organism evidence="8 9">
    <name type="scientific">Roseovarius pacificus</name>
    <dbReference type="NCBI Taxonomy" id="337701"/>
    <lineage>
        <taxon>Bacteria</taxon>
        <taxon>Pseudomonadati</taxon>
        <taxon>Pseudomonadota</taxon>
        <taxon>Alphaproteobacteria</taxon>
        <taxon>Rhodobacterales</taxon>
        <taxon>Roseobacteraceae</taxon>
        <taxon>Roseovarius</taxon>
    </lineage>
</organism>
<evidence type="ECO:0000256" key="1">
    <source>
        <dbReference type="ARBA" id="ARBA00004651"/>
    </source>
</evidence>
<evidence type="ECO:0000313" key="9">
    <source>
        <dbReference type="Proteomes" id="UP000183974"/>
    </source>
</evidence>
<dbReference type="RefSeq" id="WP_073035802.1">
    <property type="nucleotide sequence ID" value="NZ_BMLR01000011.1"/>
</dbReference>
<dbReference type="OrthoDB" id="5778511at2"/>